<dbReference type="Pfam" id="PF03170">
    <property type="entry name" value="BcsB"/>
    <property type="match status" value="1"/>
</dbReference>
<comment type="pathway">
    <text evidence="3 15">Glycan metabolism; bacterial cellulose biosynthesis.</text>
</comment>
<comment type="subcellular location">
    <subcellularLocation>
        <location evidence="2">Cell inner membrane</location>
        <topology evidence="2">Single-pass membrane protein</topology>
    </subcellularLocation>
</comment>
<keyword evidence="12 15" id="KW-1133">Transmembrane helix</keyword>
<evidence type="ECO:0000256" key="2">
    <source>
        <dbReference type="ARBA" id="ARBA00004377"/>
    </source>
</evidence>
<dbReference type="InterPro" id="IPR003920">
    <property type="entry name" value="Cell_synth_B"/>
</dbReference>
<evidence type="ECO:0000256" key="9">
    <source>
        <dbReference type="ARBA" id="ARBA00022636"/>
    </source>
</evidence>
<organism evidence="16 17">
    <name type="scientific">Vibrio xiamenensis</name>
    <dbReference type="NCBI Taxonomy" id="861298"/>
    <lineage>
        <taxon>Bacteria</taxon>
        <taxon>Pseudomonadati</taxon>
        <taxon>Pseudomonadota</taxon>
        <taxon>Gammaproteobacteria</taxon>
        <taxon>Vibrionales</taxon>
        <taxon>Vibrionaceae</taxon>
        <taxon>Vibrio</taxon>
    </lineage>
</organism>
<evidence type="ECO:0000256" key="5">
    <source>
        <dbReference type="ARBA" id="ARBA00011437"/>
    </source>
</evidence>
<sequence length="738" mass="81172">MKKLFAYGLALLLSVCGSVYAATADGFSVSGQTHNELSLAKMGLSNGIVFRGGQHDAGIGFGLPIDQLVTKAQLLLDIQSSSSLIGSNMSLQLMVNGQVIGNIPLSSVSQEKTAFQLNIPAMLVTSSNVLSFKLNSQENGELCYQNGQQVQQIHILPSSKVKLQLQQLAISDDLSYFPKPFWDAQEMLGRSINMVFSRQVTEQNVSAASMLASWFGSQASYRGVTFQAFKGRLPNGNGIVFGRPGEQVGKLTLPSSEMASLSVVSNPLNPAYKLLLVVGRDDDAMRSAVYRLTQGDFAAQTATIKVQHQALPKSVPYDAPKWIATDAPVKLKNLIQPGQEMKVSGIWHEPINFAFRAAPDLFLWDGDTIPLDLGYRFPTEDWIDEDNSALNVTFNHQFLADLSVNRRGFLEGLWRKLGGDSRQEHSVIPIQPYMIYGDNQLSLYFNVKANADAPCSTLVHNNIKSQIDSKSTIDLSQTQHFSLLPNLSFFVGASFPFTRLADFSQTALLLPNNPSSAELQTLLTLAGRAGNATGTMIAGNRVFLGMPTNYQALENVDVLAVSALSNQTTNRALLRGSPFSIQDNTLHVRGMDKLQTVKNWIKGYWQLNSVEADRYFSSSQTWRAFVSFQSPWSSKRTVVMVTATSDAELLKLDNDLKSSEINAGIRGDAAVITDSNGVKSFQVAPQFPTGQLPWYQMAIWYANQHSAVFALLTTLVSLLMGWAVYYRLVSRSRKRLEQ</sequence>
<evidence type="ECO:0000256" key="10">
    <source>
        <dbReference type="ARBA" id="ARBA00022692"/>
    </source>
</evidence>
<evidence type="ECO:0000256" key="13">
    <source>
        <dbReference type="ARBA" id="ARBA00023136"/>
    </source>
</evidence>
<comment type="similarity">
    <text evidence="4 15">Belongs to the AcsB/BcsB family.</text>
</comment>
<dbReference type="GO" id="GO:0006011">
    <property type="term" value="P:UDP-alpha-D-glucose metabolic process"/>
    <property type="evidence" value="ECO:0007669"/>
    <property type="project" value="InterPro"/>
</dbReference>
<dbReference type="GO" id="GO:0030244">
    <property type="term" value="P:cellulose biosynthetic process"/>
    <property type="evidence" value="ECO:0007669"/>
    <property type="project" value="UniProtKB-KW"/>
</dbReference>
<accession>A0A1G8ETL4</accession>
<dbReference type="STRING" id="861298.SAMN04488136_12661"/>
<dbReference type="RefSeq" id="WP_093277385.1">
    <property type="nucleotide sequence ID" value="NZ_FNDD01000026.1"/>
</dbReference>
<evidence type="ECO:0000256" key="7">
    <source>
        <dbReference type="ARBA" id="ARBA00022475"/>
    </source>
</evidence>
<keyword evidence="17" id="KW-1185">Reference proteome</keyword>
<evidence type="ECO:0000256" key="11">
    <source>
        <dbReference type="ARBA" id="ARBA00022916"/>
    </source>
</evidence>
<dbReference type="NCBIfam" id="NF008324">
    <property type="entry name" value="PRK11114.1-2"/>
    <property type="match status" value="1"/>
</dbReference>
<evidence type="ECO:0000256" key="6">
    <source>
        <dbReference type="ARBA" id="ARBA00021844"/>
    </source>
</evidence>
<keyword evidence="15" id="KW-0732">Signal</keyword>
<evidence type="ECO:0000313" key="16">
    <source>
        <dbReference type="EMBL" id="SDH73167.1"/>
    </source>
</evidence>
<dbReference type="UniPathway" id="UPA00694"/>
<evidence type="ECO:0000256" key="1">
    <source>
        <dbReference type="ARBA" id="ARBA00002057"/>
    </source>
</evidence>
<protein>
    <recommendedName>
        <fullName evidence="6 15">Cyclic di-GMP-binding protein</fullName>
    </recommendedName>
    <alternativeName>
        <fullName evidence="14 15">Cellulose synthase regulatory subunit</fullName>
    </alternativeName>
</protein>
<dbReference type="Proteomes" id="UP000198854">
    <property type="component" value="Unassembled WGS sequence"/>
</dbReference>
<proteinExistence type="inferred from homology"/>
<dbReference type="PRINTS" id="PR01440">
    <property type="entry name" value="CELLSNTHASEB"/>
</dbReference>
<evidence type="ECO:0000256" key="4">
    <source>
        <dbReference type="ARBA" id="ARBA00010714"/>
    </source>
</evidence>
<dbReference type="GO" id="GO:0005886">
    <property type="term" value="C:plasma membrane"/>
    <property type="evidence" value="ECO:0007669"/>
    <property type="project" value="UniProtKB-SubCell"/>
</dbReference>
<evidence type="ECO:0000256" key="8">
    <source>
        <dbReference type="ARBA" id="ARBA00022519"/>
    </source>
</evidence>
<evidence type="ECO:0000256" key="3">
    <source>
        <dbReference type="ARBA" id="ARBA00005186"/>
    </source>
</evidence>
<dbReference type="PANTHER" id="PTHR39083">
    <property type="entry name" value="CYCLIC DI-GMP-BINDING PROTEIN"/>
    <property type="match status" value="1"/>
</dbReference>
<name>A0A1G8ETL4_9VIBR</name>
<feature type="transmembrane region" description="Helical" evidence="15">
    <location>
        <begin position="707"/>
        <end position="728"/>
    </location>
</feature>
<dbReference type="InterPro" id="IPR018513">
    <property type="entry name" value="Cell_synthase_bac"/>
</dbReference>
<keyword evidence="8 15" id="KW-0997">Cell inner membrane</keyword>
<dbReference type="AlphaFoldDB" id="A0A1G8ETL4"/>
<gene>
    <name evidence="16" type="ORF">SAMN04488136_12661</name>
</gene>
<comment type="function">
    <text evidence="1 15">Binds the cellulose synthase activator, bis-(3'-5') cyclic diguanylic acid (c-di-GMP).</text>
</comment>
<reference evidence="16 17" key="1">
    <citation type="submission" date="2016-10" db="EMBL/GenBank/DDBJ databases">
        <authorList>
            <person name="de Groot N.N."/>
        </authorList>
    </citation>
    <scope>NUCLEOTIDE SEQUENCE [LARGE SCALE GENOMIC DNA]</scope>
    <source>
        <strain evidence="16 17">CGMCC 1.10228</strain>
    </source>
</reference>
<dbReference type="PANTHER" id="PTHR39083:SF1">
    <property type="entry name" value="CYCLIC DI-GMP-BINDING PROTEIN"/>
    <property type="match status" value="1"/>
</dbReference>
<evidence type="ECO:0000313" key="17">
    <source>
        <dbReference type="Proteomes" id="UP000198854"/>
    </source>
</evidence>
<keyword evidence="11 15" id="KW-0135">Cellulose biosynthesis</keyword>
<comment type="subunit">
    <text evidence="5 15">Tightly associated with the cellulose synthase catalytic subunit.</text>
</comment>
<keyword evidence="10 15" id="KW-0812">Transmembrane</keyword>
<feature type="signal peptide" evidence="15">
    <location>
        <begin position="1"/>
        <end position="21"/>
    </location>
</feature>
<keyword evidence="7 15" id="KW-1003">Cell membrane</keyword>
<evidence type="ECO:0000256" key="12">
    <source>
        <dbReference type="ARBA" id="ARBA00022989"/>
    </source>
</evidence>
<keyword evidence="13 15" id="KW-0472">Membrane</keyword>
<dbReference type="OrthoDB" id="9806702at2"/>
<feature type="chain" id="PRO_5015212691" description="Cyclic di-GMP-binding protein" evidence="15">
    <location>
        <begin position="22"/>
        <end position="738"/>
    </location>
</feature>
<evidence type="ECO:0000256" key="14">
    <source>
        <dbReference type="ARBA" id="ARBA00033444"/>
    </source>
</evidence>
<keyword evidence="9 15" id="KW-0973">c-di-GMP</keyword>
<dbReference type="EMBL" id="FNDD01000026">
    <property type="protein sequence ID" value="SDH73167.1"/>
    <property type="molecule type" value="Genomic_DNA"/>
</dbReference>
<dbReference type="Gene3D" id="2.60.120.260">
    <property type="entry name" value="Galactose-binding domain-like"/>
    <property type="match status" value="2"/>
</dbReference>
<evidence type="ECO:0000256" key="15">
    <source>
        <dbReference type="RuleBase" id="RU365021"/>
    </source>
</evidence>